<evidence type="ECO:0000313" key="3">
    <source>
        <dbReference type="EMBL" id="RKN85407.1"/>
    </source>
</evidence>
<dbReference type="Proteomes" id="UP000282311">
    <property type="component" value="Unassembled WGS sequence"/>
</dbReference>
<protein>
    <submittedName>
        <fullName evidence="3">Uncharacterized protein</fullName>
    </submittedName>
</protein>
<organism evidence="3 4">
    <name type="scientific">Paenibacillus ginsengarvi</name>
    <dbReference type="NCBI Taxonomy" id="400777"/>
    <lineage>
        <taxon>Bacteria</taxon>
        <taxon>Bacillati</taxon>
        <taxon>Bacillota</taxon>
        <taxon>Bacilli</taxon>
        <taxon>Bacillales</taxon>
        <taxon>Paenibacillaceae</taxon>
        <taxon>Paenibacillus</taxon>
    </lineage>
</organism>
<keyword evidence="2" id="KW-1133">Transmembrane helix</keyword>
<feature type="transmembrane region" description="Helical" evidence="2">
    <location>
        <begin position="274"/>
        <end position="294"/>
    </location>
</feature>
<evidence type="ECO:0000256" key="1">
    <source>
        <dbReference type="SAM" id="MobiDB-lite"/>
    </source>
</evidence>
<keyword evidence="2" id="KW-0812">Transmembrane</keyword>
<dbReference type="OrthoDB" id="71172at2"/>
<feature type="region of interest" description="Disordered" evidence="1">
    <location>
        <begin position="26"/>
        <end position="55"/>
    </location>
</feature>
<reference evidence="3 4" key="1">
    <citation type="journal article" date="2007" name="Int. J. Syst. Evol. Microbiol.">
        <title>Paenibacillus ginsengarvi sp. nov., isolated from soil from ginseng cultivation.</title>
        <authorList>
            <person name="Yoon M.H."/>
            <person name="Ten L.N."/>
            <person name="Im W.T."/>
        </authorList>
    </citation>
    <scope>NUCLEOTIDE SEQUENCE [LARGE SCALE GENOMIC DNA]</scope>
    <source>
        <strain evidence="3 4">KCTC 13059</strain>
    </source>
</reference>
<keyword evidence="4" id="KW-1185">Reference proteome</keyword>
<gene>
    <name evidence="3" type="ORF">D7M11_06840</name>
</gene>
<comment type="caution">
    <text evidence="3">The sequence shown here is derived from an EMBL/GenBank/DDBJ whole genome shotgun (WGS) entry which is preliminary data.</text>
</comment>
<evidence type="ECO:0000256" key="2">
    <source>
        <dbReference type="SAM" id="Phobius"/>
    </source>
</evidence>
<name>A0A3B0CM07_9BACL</name>
<accession>A0A3B0CM07</accession>
<dbReference type="EMBL" id="RBAH01000004">
    <property type="protein sequence ID" value="RKN85407.1"/>
    <property type="molecule type" value="Genomic_DNA"/>
</dbReference>
<feature type="compositionally biased region" description="Gly residues" evidence="1">
    <location>
        <begin position="335"/>
        <end position="346"/>
    </location>
</feature>
<sequence>MEGIVIAIVIVVLVAVVLSVVSAKRKKSPGMPGHAEGIARKAAPPQTETERMYRPGPIPDQLGLAADIPLDETARQLELAFAENFGDMLKRRVLGKYARMSEAEYEWKLLELKRYLLMNTVLKQVPMFSPEVDDIWHEMLMFTREYERFCQHWNGRTIHHAPHGEPVSMQGERAWFDWVYSHLFAQTPYSGRIWRGFFRYPLDREKLDMLGWESEERIAAALFHARAAEYNPEVEETIALLIHMAKEQITRAGAAADSSGMTANRSSVTSSMSGAAGGVAFGALASSMLMFSVLDPERYTQQMEEIMPEEEKRNNASCGSSSCTATLIADDSLGRDGGGTSDGGDSGDSSSDSSSSDSSSSGDSGSSSCSSSSGCGGGGD</sequence>
<keyword evidence="2" id="KW-0472">Membrane</keyword>
<dbReference type="AlphaFoldDB" id="A0A3B0CM07"/>
<evidence type="ECO:0000313" key="4">
    <source>
        <dbReference type="Proteomes" id="UP000282311"/>
    </source>
</evidence>
<feature type="region of interest" description="Disordered" evidence="1">
    <location>
        <begin position="329"/>
        <end position="380"/>
    </location>
</feature>
<feature type="compositionally biased region" description="Low complexity" evidence="1">
    <location>
        <begin position="347"/>
        <end position="373"/>
    </location>
</feature>
<dbReference type="RefSeq" id="WP_120746429.1">
    <property type="nucleotide sequence ID" value="NZ_RBAH01000004.1"/>
</dbReference>
<proteinExistence type="predicted"/>